<dbReference type="InterPro" id="IPR016137">
    <property type="entry name" value="RGS"/>
</dbReference>
<dbReference type="EMBL" id="HBGT01021553">
    <property type="protein sequence ID" value="CAD9426615.1"/>
    <property type="molecule type" value="Transcribed_RNA"/>
</dbReference>
<feature type="domain" description="RGS" evidence="1">
    <location>
        <begin position="1"/>
        <end position="99"/>
    </location>
</feature>
<dbReference type="PROSITE" id="PS50132">
    <property type="entry name" value="RGS"/>
    <property type="match status" value="1"/>
</dbReference>
<name>A0A7S2G285_9STRA</name>
<evidence type="ECO:0000259" key="1">
    <source>
        <dbReference type="PROSITE" id="PS50132"/>
    </source>
</evidence>
<reference evidence="2" key="1">
    <citation type="submission" date="2021-01" db="EMBL/GenBank/DDBJ databases">
        <authorList>
            <person name="Corre E."/>
            <person name="Pelletier E."/>
            <person name="Niang G."/>
            <person name="Scheremetjew M."/>
            <person name="Finn R."/>
            <person name="Kale V."/>
            <person name="Holt S."/>
            <person name="Cochrane G."/>
            <person name="Meng A."/>
            <person name="Brown T."/>
            <person name="Cohen L."/>
        </authorList>
    </citation>
    <scope>NUCLEOTIDE SEQUENCE</scope>
    <source>
        <strain evidence="2">RCC1693</strain>
    </source>
</reference>
<proteinExistence type="predicted"/>
<evidence type="ECO:0000313" key="2">
    <source>
        <dbReference type="EMBL" id="CAD9426615.1"/>
    </source>
</evidence>
<dbReference type="InterPro" id="IPR044926">
    <property type="entry name" value="RGS_subdomain_2"/>
</dbReference>
<accession>A0A7S2G285</accession>
<sequence>MEFYLAAEGLVGAGAEDTSVEVIKKCYSRFLCEGAPSLVSGLDVGTRKAVLDALVESESDGDVAAALQRLGEAQDATYQLMRSGFWYRFLACDDGKRLVFNE</sequence>
<dbReference type="InterPro" id="IPR036305">
    <property type="entry name" value="RGS_sf"/>
</dbReference>
<protein>
    <recommendedName>
        <fullName evidence="1">RGS domain-containing protein</fullName>
    </recommendedName>
</protein>
<gene>
    <name evidence="2" type="ORF">FPAR1323_LOCUS11306</name>
</gene>
<dbReference type="Gene3D" id="1.10.167.10">
    <property type="entry name" value="Regulator of G-protein Signalling 4, domain 2"/>
    <property type="match status" value="1"/>
</dbReference>
<dbReference type="SUPFAM" id="SSF48097">
    <property type="entry name" value="Regulator of G-protein signaling, RGS"/>
    <property type="match status" value="1"/>
</dbReference>
<organism evidence="2">
    <name type="scientific">Florenciella parvula</name>
    <dbReference type="NCBI Taxonomy" id="236787"/>
    <lineage>
        <taxon>Eukaryota</taxon>
        <taxon>Sar</taxon>
        <taxon>Stramenopiles</taxon>
        <taxon>Ochrophyta</taxon>
        <taxon>Dictyochophyceae</taxon>
        <taxon>Florenciellales</taxon>
        <taxon>Florenciella</taxon>
    </lineage>
</organism>
<dbReference type="AlphaFoldDB" id="A0A7S2G285"/>